<evidence type="ECO:0000313" key="3">
    <source>
        <dbReference type="Proteomes" id="UP000605846"/>
    </source>
</evidence>
<accession>A0A8H7BWA3</accession>
<evidence type="ECO:0000256" key="1">
    <source>
        <dbReference type="SAM" id="MobiDB-lite"/>
    </source>
</evidence>
<gene>
    <name evidence="2" type="ORF">EC973_006517</name>
</gene>
<sequence length="150" mass="16757">MESPVSHATATGGFLRPMSPVPVGSPYPNSTDTIPLTRPLSPPNPQQTQRNLAIQDPYTNQPVTFSMVSPQRAESTDIQMETLHHPAHDNGSLYSYDTDRYYDGTAGHQMSWENNTSTYHPPQPVPSSARVQGARNKDWLWQSPERRNSP</sequence>
<name>A0A8H7BWA3_9FUNG</name>
<keyword evidence="3" id="KW-1185">Reference proteome</keyword>
<reference evidence="2" key="1">
    <citation type="submission" date="2020-01" db="EMBL/GenBank/DDBJ databases">
        <title>Genome Sequencing of Three Apophysomyces-Like Fungal Strains Confirms a Novel Fungal Genus in the Mucoromycota with divergent Burkholderia-like Endosymbiotic Bacteria.</title>
        <authorList>
            <person name="Stajich J.E."/>
            <person name="Macias A.M."/>
            <person name="Carter-House D."/>
            <person name="Lovett B."/>
            <person name="Kasson L.R."/>
            <person name="Berry K."/>
            <person name="Grigoriev I."/>
            <person name="Chang Y."/>
            <person name="Spatafora J."/>
            <person name="Kasson M.T."/>
        </authorList>
    </citation>
    <scope>NUCLEOTIDE SEQUENCE</scope>
    <source>
        <strain evidence="2">NRRL A-21654</strain>
    </source>
</reference>
<comment type="caution">
    <text evidence="2">The sequence shown here is derived from an EMBL/GenBank/DDBJ whole genome shotgun (WGS) entry which is preliminary data.</text>
</comment>
<dbReference type="AlphaFoldDB" id="A0A8H7BWA3"/>
<feature type="compositionally biased region" description="Polar residues" evidence="1">
    <location>
        <begin position="111"/>
        <end position="120"/>
    </location>
</feature>
<proteinExistence type="predicted"/>
<feature type="region of interest" description="Disordered" evidence="1">
    <location>
        <begin position="1"/>
        <end position="51"/>
    </location>
</feature>
<organism evidence="2 3">
    <name type="scientific">Apophysomyces ossiformis</name>
    <dbReference type="NCBI Taxonomy" id="679940"/>
    <lineage>
        <taxon>Eukaryota</taxon>
        <taxon>Fungi</taxon>
        <taxon>Fungi incertae sedis</taxon>
        <taxon>Mucoromycota</taxon>
        <taxon>Mucoromycotina</taxon>
        <taxon>Mucoromycetes</taxon>
        <taxon>Mucorales</taxon>
        <taxon>Mucorineae</taxon>
        <taxon>Mucoraceae</taxon>
        <taxon>Apophysomyces</taxon>
    </lineage>
</organism>
<dbReference type="OrthoDB" id="10414064at2759"/>
<dbReference type="EMBL" id="JABAYA010000041">
    <property type="protein sequence ID" value="KAF7728236.1"/>
    <property type="molecule type" value="Genomic_DNA"/>
</dbReference>
<dbReference type="Proteomes" id="UP000605846">
    <property type="component" value="Unassembled WGS sequence"/>
</dbReference>
<protein>
    <submittedName>
        <fullName evidence="2">Uncharacterized protein</fullName>
    </submittedName>
</protein>
<feature type="region of interest" description="Disordered" evidence="1">
    <location>
        <begin position="104"/>
        <end position="150"/>
    </location>
</feature>
<evidence type="ECO:0000313" key="2">
    <source>
        <dbReference type="EMBL" id="KAF7728236.1"/>
    </source>
</evidence>